<reference evidence="1 2" key="1">
    <citation type="submission" date="2021-12" db="EMBL/GenBank/DDBJ databases">
        <title>Discovery of the Pendulisporaceae a myxobacterial family with distinct sporulation behavior and unique specialized metabolism.</title>
        <authorList>
            <person name="Garcia R."/>
            <person name="Popoff A."/>
            <person name="Bader C.D."/>
            <person name="Loehr J."/>
            <person name="Walesch S."/>
            <person name="Walt C."/>
            <person name="Boldt J."/>
            <person name="Bunk B."/>
            <person name="Haeckl F.J.F.P.J."/>
            <person name="Gunesch A.P."/>
            <person name="Birkelbach J."/>
            <person name="Nuebel U."/>
            <person name="Pietschmann T."/>
            <person name="Bach T."/>
            <person name="Mueller R."/>
        </authorList>
    </citation>
    <scope>NUCLEOTIDE SEQUENCE [LARGE SCALE GENOMIC DNA]</scope>
    <source>
        <strain evidence="1 2">MSr11954</strain>
    </source>
</reference>
<dbReference type="Proteomes" id="UP001370348">
    <property type="component" value="Chromosome"/>
</dbReference>
<evidence type="ECO:0008006" key="3">
    <source>
        <dbReference type="Google" id="ProtNLM"/>
    </source>
</evidence>
<proteinExistence type="predicted"/>
<evidence type="ECO:0000313" key="1">
    <source>
        <dbReference type="EMBL" id="WXB18902.1"/>
    </source>
</evidence>
<protein>
    <recommendedName>
        <fullName evidence="3">Glutamine amidotransferase domain-containing protein</fullName>
    </recommendedName>
</protein>
<evidence type="ECO:0000313" key="2">
    <source>
        <dbReference type="Proteomes" id="UP001370348"/>
    </source>
</evidence>
<sequence>MNNGVANQATRCFRRLFDAFQKRVKEQNPHAELHFRHVQPRNLGELPDDDVDIVLSSGGPGSPFDGYEDPWGVGFRKLMDRVVEANLRDADRAPRMFAVCYSFELAVLHFGVAEMSKRDTLKFGVMPAYVTDEGQESDYYSPFGYRLFSWEHRSWEAINLNAAKLASIGGKVTAVESHAGSKVNTGDAILGFDFAPGIQGTQFHPEADRAGVMAWIEKPEHTVQVEAAYGRILYEKMLKSLADPDRLARTFALLIPGWLTYRFNELAPARGWKPLAAPEFDIQQFDIAV</sequence>
<name>A0ABZ2M8S9_9BACT</name>
<keyword evidence="2" id="KW-1185">Reference proteome</keyword>
<dbReference type="SUPFAM" id="SSF52317">
    <property type="entry name" value="Class I glutamine amidotransferase-like"/>
    <property type="match status" value="1"/>
</dbReference>
<dbReference type="Gene3D" id="3.40.50.880">
    <property type="match status" value="1"/>
</dbReference>
<accession>A0ABZ2M8S9</accession>
<dbReference type="InterPro" id="IPR029062">
    <property type="entry name" value="Class_I_gatase-like"/>
</dbReference>
<organism evidence="1 2">
    <name type="scientific">Pendulispora albinea</name>
    <dbReference type="NCBI Taxonomy" id="2741071"/>
    <lineage>
        <taxon>Bacteria</taxon>
        <taxon>Pseudomonadati</taxon>
        <taxon>Myxococcota</taxon>
        <taxon>Myxococcia</taxon>
        <taxon>Myxococcales</taxon>
        <taxon>Sorangiineae</taxon>
        <taxon>Pendulisporaceae</taxon>
        <taxon>Pendulispora</taxon>
    </lineage>
</organism>
<dbReference type="RefSeq" id="WP_394828527.1">
    <property type="nucleotide sequence ID" value="NZ_CP089984.1"/>
</dbReference>
<dbReference type="EMBL" id="CP089984">
    <property type="protein sequence ID" value="WXB18902.1"/>
    <property type="molecule type" value="Genomic_DNA"/>
</dbReference>
<gene>
    <name evidence="1" type="ORF">LZC94_16895</name>
</gene>